<proteinExistence type="predicted"/>
<reference evidence="1 2" key="2">
    <citation type="submission" date="2008-04" db="EMBL/GenBank/DDBJ databases">
        <authorList>
            <person name="Fulton L."/>
            <person name="Clifton S."/>
            <person name="Fulton B."/>
            <person name="Xu J."/>
            <person name="Minx P."/>
            <person name="Pepin K.H."/>
            <person name="Johnson M."/>
            <person name="Thiruvilangam P."/>
            <person name="Bhonagiri V."/>
            <person name="Nash W.E."/>
            <person name="Mardis E.R."/>
            <person name="Wilson R.K."/>
        </authorList>
    </citation>
    <scope>NUCLEOTIDE SEQUENCE [LARGE SCALE GENOMIC DNA]</scope>
    <source>
        <strain evidence="1 2">DSM 17136</strain>
    </source>
</reference>
<protein>
    <submittedName>
        <fullName evidence="1">Uncharacterized protein</fullName>
    </submittedName>
</protein>
<organism evidence="1 2">
    <name type="scientific">Phocaeicola coprocola DSM 17136</name>
    <dbReference type="NCBI Taxonomy" id="470145"/>
    <lineage>
        <taxon>Bacteria</taxon>
        <taxon>Pseudomonadati</taxon>
        <taxon>Bacteroidota</taxon>
        <taxon>Bacteroidia</taxon>
        <taxon>Bacteroidales</taxon>
        <taxon>Bacteroidaceae</taxon>
        <taxon>Phocaeicola</taxon>
    </lineage>
</organism>
<comment type="caution">
    <text evidence="1">The sequence shown here is derived from an EMBL/GenBank/DDBJ whole genome shotgun (WGS) entry which is preliminary data.</text>
</comment>
<name>B3JPS1_9BACT</name>
<dbReference type="EMBL" id="ABIY02000123">
    <property type="protein sequence ID" value="EDU99029.1"/>
    <property type="molecule type" value="Genomic_DNA"/>
</dbReference>
<reference evidence="1 2" key="1">
    <citation type="submission" date="2008-04" db="EMBL/GenBank/DDBJ databases">
        <title>Draft genome sequence of Bacteroides coprocola (DSM 17136).</title>
        <authorList>
            <person name="Sudarsanam P."/>
            <person name="Ley R."/>
            <person name="Guruge J."/>
            <person name="Turnbaugh P.J."/>
            <person name="Mahowald M."/>
            <person name="Liep D."/>
            <person name="Gordon J."/>
        </authorList>
    </citation>
    <scope>NUCLEOTIDE SEQUENCE [LARGE SCALE GENOMIC DNA]</scope>
    <source>
        <strain evidence="1 2">DSM 17136</strain>
    </source>
</reference>
<dbReference type="Proteomes" id="UP000003146">
    <property type="component" value="Unassembled WGS sequence"/>
</dbReference>
<sequence>MTVVIRKYEKNVADLSSYSLFNVPPCIFSFFYSPPQNEKKPSYISADRKQKKIKAWKKKYIHEAHFLG</sequence>
<dbReference type="AlphaFoldDB" id="B3JPS1"/>
<evidence type="ECO:0000313" key="2">
    <source>
        <dbReference type="Proteomes" id="UP000003146"/>
    </source>
</evidence>
<gene>
    <name evidence="1" type="ORF">BACCOP_03953</name>
</gene>
<dbReference type="STRING" id="470145.BACCOP_03953"/>
<accession>B3JPS1</accession>
<evidence type="ECO:0000313" key="1">
    <source>
        <dbReference type="EMBL" id="EDU99029.1"/>
    </source>
</evidence>
<dbReference type="HOGENOM" id="CLU_2799720_0_0_10"/>
<feature type="non-terminal residue" evidence="1">
    <location>
        <position position="68"/>
    </location>
</feature>